<evidence type="ECO:0000256" key="1">
    <source>
        <dbReference type="SAM" id="MobiDB-lite"/>
    </source>
</evidence>
<gene>
    <name evidence="3" type="ORF">SFMTTN_0572</name>
</gene>
<reference evidence="3 4" key="1">
    <citation type="journal article" date="2019" name="Front. Microbiol.">
        <title>Genomes of Neutrophilic Sulfur-Oxidizing Chemolithoautotrophs Representing 9 Proteobacterial Species From 8 Genera.</title>
        <authorList>
            <person name="Watanabe T."/>
            <person name="Kojima H."/>
            <person name="Umezawa K."/>
            <person name="Hori C."/>
            <person name="Takasuka T.E."/>
            <person name="Kato Y."/>
            <person name="Fukui M."/>
        </authorList>
    </citation>
    <scope>NUCLEOTIDE SEQUENCE [LARGE SCALE GENOMIC DNA]</scope>
    <source>
        <strain evidence="3 4">TTN</strain>
    </source>
</reference>
<protein>
    <submittedName>
        <fullName evidence="3">Uncharacterized protein</fullName>
    </submittedName>
</protein>
<organism evidence="3 4">
    <name type="scientific">Sulfuriferula multivorans</name>
    <dbReference type="NCBI Taxonomy" id="1559896"/>
    <lineage>
        <taxon>Bacteria</taxon>
        <taxon>Pseudomonadati</taxon>
        <taxon>Pseudomonadota</taxon>
        <taxon>Betaproteobacteria</taxon>
        <taxon>Nitrosomonadales</taxon>
        <taxon>Sulfuricellaceae</taxon>
        <taxon>Sulfuriferula</taxon>
    </lineage>
</organism>
<feature type="transmembrane region" description="Helical" evidence="2">
    <location>
        <begin position="16"/>
        <end position="36"/>
    </location>
</feature>
<proteinExistence type="predicted"/>
<name>A0A401JAU3_9PROT</name>
<keyword evidence="2" id="KW-0472">Membrane</keyword>
<accession>A0A401JAU3</accession>
<dbReference type="OrthoDB" id="8851969at2"/>
<dbReference type="EMBL" id="BGOW01000003">
    <property type="protein sequence ID" value="GBL44771.1"/>
    <property type="molecule type" value="Genomic_DNA"/>
</dbReference>
<keyword evidence="2" id="KW-1133">Transmembrane helix</keyword>
<keyword evidence="2" id="KW-0812">Transmembrane</keyword>
<keyword evidence="4" id="KW-1185">Reference proteome</keyword>
<comment type="caution">
    <text evidence="3">The sequence shown here is derived from an EMBL/GenBank/DDBJ whole genome shotgun (WGS) entry which is preliminary data.</text>
</comment>
<dbReference type="RefSeq" id="WP_124703618.1">
    <property type="nucleotide sequence ID" value="NZ_BGOW01000003.1"/>
</dbReference>
<dbReference type="Proteomes" id="UP000286806">
    <property type="component" value="Unassembled WGS sequence"/>
</dbReference>
<sequence>MDETPKSSSWWQTLPGILTATAGIITAVSGLLVVLYQSPLFKPDVKPESAHGTAASVTSSAPDATPADPSVNPSPDALASVPRAPDTHTPQTSAARINLLDPDKGGHLEAASNDEWNRTIDGKEASISLEVNQTGVYGFKNGRSARFDTFTVLIPATDIYNVSEIELSYGNESPTGAFETIGRFKPQNLKLFNAPYQAFAFPAVTARYFKVKLLSGKGGYATAYEFQLFGTLK</sequence>
<evidence type="ECO:0000256" key="2">
    <source>
        <dbReference type="SAM" id="Phobius"/>
    </source>
</evidence>
<feature type="region of interest" description="Disordered" evidence="1">
    <location>
        <begin position="46"/>
        <end position="91"/>
    </location>
</feature>
<dbReference type="Gene3D" id="2.60.120.260">
    <property type="entry name" value="Galactose-binding domain-like"/>
    <property type="match status" value="1"/>
</dbReference>
<evidence type="ECO:0000313" key="4">
    <source>
        <dbReference type="Proteomes" id="UP000286806"/>
    </source>
</evidence>
<evidence type="ECO:0000313" key="3">
    <source>
        <dbReference type="EMBL" id="GBL44771.1"/>
    </source>
</evidence>
<dbReference type="AlphaFoldDB" id="A0A401JAU3"/>